<dbReference type="GO" id="GO:0010468">
    <property type="term" value="P:regulation of gene expression"/>
    <property type="evidence" value="ECO:0007669"/>
    <property type="project" value="TreeGrafter"/>
</dbReference>
<organism evidence="10 11">
    <name type="scientific">Argiope bruennichi</name>
    <name type="common">Wasp spider</name>
    <name type="synonym">Aranea bruennichi</name>
    <dbReference type="NCBI Taxonomy" id="94029"/>
    <lineage>
        <taxon>Eukaryota</taxon>
        <taxon>Metazoa</taxon>
        <taxon>Ecdysozoa</taxon>
        <taxon>Arthropoda</taxon>
        <taxon>Chelicerata</taxon>
        <taxon>Arachnida</taxon>
        <taxon>Araneae</taxon>
        <taxon>Araneomorphae</taxon>
        <taxon>Entelegynae</taxon>
        <taxon>Araneoidea</taxon>
        <taxon>Araneidae</taxon>
        <taxon>Argiope</taxon>
    </lineage>
</organism>
<dbReference type="GO" id="GO:0005634">
    <property type="term" value="C:nucleus"/>
    <property type="evidence" value="ECO:0007669"/>
    <property type="project" value="UniProtKB-SubCell"/>
</dbReference>
<feature type="compositionally biased region" description="Low complexity" evidence="8">
    <location>
        <begin position="213"/>
        <end position="223"/>
    </location>
</feature>
<dbReference type="PROSITE" id="PS50157">
    <property type="entry name" value="ZINC_FINGER_C2H2_2"/>
    <property type="match status" value="1"/>
</dbReference>
<dbReference type="GO" id="GO:0008270">
    <property type="term" value="F:zinc ion binding"/>
    <property type="evidence" value="ECO:0007669"/>
    <property type="project" value="UniProtKB-KW"/>
</dbReference>
<gene>
    <name evidence="10" type="ORF">HNY73_009745</name>
</gene>
<dbReference type="PANTHER" id="PTHR16515:SF49">
    <property type="entry name" value="GASTRULA ZINC FINGER PROTEIN XLCGF49.1-LIKE-RELATED"/>
    <property type="match status" value="1"/>
</dbReference>
<dbReference type="Proteomes" id="UP000807504">
    <property type="component" value="Unassembled WGS sequence"/>
</dbReference>
<comment type="caution">
    <text evidence="10">The sequence shown here is derived from an EMBL/GenBank/DDBJ whole genome shotgun (WGS) entry which is preliminary data.</text>
</comment>
<evidence type="ECO:0000256" key="1">
    <source>
        <dbReference type="ARBA" id="ARBA00004123"/>
    </source>
</evidence>
<evidence type="ECO:0000256" key="6">
    <source>
        <dbReference type="ARBA" id="ARBA00023242"/>
    </source>
</evidence>
<evidence type="ECO:0000313" key="11">
    <source>
        <dbReference type="Proteomes" id="UP000807504"/>
    </source>
</evidence>
<evidence type="ECO:0000256" key="3">
    <source>
        <dbReference type="ARBA" id="ARBA00022737"/>
    </source>
</evidence>
<keyword evidence="11" id="KW-1185">Reference proteome</keyword>
<evidence type="ECO:0000256" key="2">
    <source>
        <dbReference type="ARBA" id="ARBA00022723"/>
    </source>
</evidence>
<dbReference type="SUPFAM" id="SSF57667">
    <property type="entry name" value="beta-beta-alpha zinc fingers"/>
    <property type="match status" value="1"/>
</dbReference>
<dbReference type="FunFam" id="3.30.160.60:FF:001498">
    <property type="entry name" value="Zinc finger protein 404"/>
    <property type="match status" value="1"/>
</dbReference>
<sequence>MEVVLLKYPASTQIDVRTNENASFTAFSENIESGYRPENYQLKTDEKMIVAAGSNGVDTQTQSVSGVSDLIQVQLMKYSKYDNALALGFPDSVLVRRNFPKTFRRKDTLKTNYQTHTGNKLFMCDIREKDFSRKSHLDRHYRMHTGEKPYECENELIVKKYLIVVTHPPGEEGLDQVQDALCVSSHKSAEKFPVQPAAAYKEAPRQKKKVNRTGRMGAGTRAGKSSPNSEPLKHLDGHYEIWPG</sequence>
<proteinExistence type="predicted"/>
<dbReference type="PANTHER" id="PTHR16515">
    <property type="entry name" value="PR DOMAIN ZINC FINGER PROTEIN"/>
    <property type="match status" value="1"/>
</dbReference>
<feature type="compositionally biased region" description="Basic and acidic residues" evidence="8">
    <location>
        <begin position="231"/>
        <end position="244"/>
    </location>
</feature>
<name>A0A8T0FAD4_ARGBR</name>
<reference evidence="10" key="2">
    <citation type="submission" date="2020-06" db="EMBL/GenBank/DDBJ databases">
        <authorList>
            <person name="Sheffer M."/>
        </authorList>
    </citation>
    <scope>NUCLEOTIDE SEQUENCE</scope>
</reference>
<dbReference type="InterPro" id="IPR050331">
    <property type="entry name" value="Zinc_finger"/>
</dbReference>
<comment type="subcellular location">
    <subcellularLocation>
        <location evidence="1">Nucleus</location>
    </subcellularLocation>
</comment>
<feature type="region of interest" description="Disordered" evidence="8">
    <location>
        <begin position="197"/>
        <end position="244"/>
    </location>
</feature>
<dbReference type="AlphaFoldDB" id="A0A8T0FAD4"/>
<keyword evidence="3" id="KW-0677">Repeat</keyword>
<dbReference type="InterPro" id="IPR013087">
    <property type="entry name" value="Znf_C2H2_type"/>
</dbReference>
<evidence type="ECO:0000256" key="7">
    <source>
        <dbReference type="PROSITE-ProRule" id="PRU00042"/>
    </source>
</evidence>
<evidence type="ECO:0000256" key="4">
    <source>
        <dbReference type="ARBA" id="ARBA00022771"/>
    </source>
</evidence>
<evidence type="ECO:0000256" key="8">
    <source>
        <dbReference type="SAM" id="MobiDB-lite"/>
    </source>
</evidence>
<keyword evidence="5" id="KW-0862">Zinc</keyword>
<evidence type="ECO:0000313" key="10">
    <source>
        <dbReference type="EMBL" id="KAF8788214.1"/>
    </source>
</evidence>
<keyword evidence="6" id="KW-0539">Nucleus</keyword>
<protein>
    <submittedName>
        <fullName evidence="10">Early growth response protein 2-like protein</fullName>
    </submittedName>
</protein>
<reference evidence="10" key="1">
    <citation type="journal article" date="2020" name="bioRxiv">
        <title>Chromosome-level reference genome of the European wasp spider Argiope bruennichi: a resource for studies on range expansion and evolutionary adaptation.</title>
        <authorList>
            <person name="Sheffer M.M."/>
            <person name="Hoppe A."/>
            <person name="Krehenwinkel H."/>
            <person name="Uhl G."/>
            <person name="Kuss A.W."/>
            <person name="Jensen L."/>
            <person name="Jensen C."/>
            <person name="Gillespie R.G."/>
            <person name="Hoff K.J."/>
            <person name="Prost S."/>
        </authorList>
    </citation>
    <scope>NUCLEOTIDE SEQUENCE</scope>
</reference>
<evidence type="ECO:0000256" key="5">
    <source>
        <dbReference type="ARBA" id="ARBA00022833"/>
    </source>
</evidence>
<dbReference type="InterPro" id="IPR036236">
    <property type="entry name" value="Znf_C2H2_sf"/>
</dbReference>
<dbReference type="Gene3D" id="3.30.160.60">
    <property type="entry name" value="Classic Zinc Finger"/>
    <property type="match status" value="1"/>
</dbReference>
<evidence type="ECO:0000259" key="9">
    <source>
        <dbReference type="PROSITE" id="PS50157"/>
    </source>
</evidence>
<feature type="domain" description="C2H2-type" evidence="9">
    <location>
        <begin position="122"/>
        <end position="149"/>
    </location>
</feature>
<keyword evidence="4 7" id="KW-0863">Zinc-finger</keyword>
<accession>A0A8T0FAD4</accession>
<dbReference type="EMBL" id="JABXBU010000015">
    <property type="protein sequence ID" value="KAF8788214.1"/>
    <property type="molecule type" value="Genomic_DNA"/>
</dbReference>
<keyword evidence="2" id="KW-0479">Metal-binding</keyword>